<protein>
    <submittedName>
        <fullName evidence="1 2">Uncharacterized protein</fullName>
    </submittedName>
</protein>
<reference evidence="1" key="3">
    <citation type="submission" date="2011-03" db="EMBL/GenBank/DDBJ databases">
        <title>Annotation of Magnaporthe poae ATCC 64411.</title>
        <authorList>
            <person name="Ma L.-J."/>
            <person name="Dead R."/>
            <person name="Young S.K."/>
            <person name="Zeng Q."/>
            <person name="Gargeya S."/>
            <person name="Fitzgerald M."/>
            <person name="Haas B."/>
            <person name="Abouelleil A."/>
            <person name="Alvarado L."/>
            <person name="Arachchi H.M."/>
            <person name="Berlin A."/>
            <person name="Brown A."/>
            <person name="Chapman S.B."/>
            <person name="Chen Z."/>
            <person name="Dunbar C."/>
            <person name="Freedman E."/>
            <person name="Gearin G."/>
            <person name="Gellesch M."/>
            <person name="Goldberg J."/>
            <person name="Griggs A."/>
            <person name="Gujja S."/>
            <person name="Heiman D."/>
            <person name="Howarth C."/>
            <person name="Larson L."/>
            <person name="Lui A."/>
            <person name="MacDonald P.J.P."/>
            <person name="Mehta T."/>
            <person name="Montmayeur A."/>
            <person name="Murphy C."/>
            <person name="Neiman D."/>
            <person name="Pearson M."/>
            <person name="Priest M."/>
            <person name="Roberts A."/>
            <person name="Saif S."/>
            <person name="Shea T."/>
            <person name="Shenoy N."/>
            <person name="Sisk P."/>
            <person name="Stolte C."/>
            <person name="Sykes S."/>
            <person name="Yandava C."/>
            <person name="Wortman J."/>
            <person name="Nusbaum C."/>
            <person name="Birren B."/>
        </authorList>
    </citation>
    <scope>NUCLEOTIDE SEQUENCE</scope>
    <source>
        <strain evidence="1">ATCC 64411</strain>
    </source>
</reference>
<name>A0A0C4DRW3_MAGP6</name>
<keyword evidence="3" id="KW-1185">Reference proteome</keyword>
<sequence>MGVEVVQLLSCHVLSSWGPACVASKEGVVRVTSELSLTSRVILGCALPIRSLNGPCDARRIVDQFADVSRVTLPSIISLSIQSQHWTWAAIIGSCLDAAVELRKRIKQLPSVPFAAPARWAFPLRPRPSLPSEGFLSDAIEPHTGNARCRLCCAAPVNAWKLLD</sequence>
<dbReference type="EnsemblFungi" id="MAPG_02630T0">
    <property type="protein sequence ID" value="MAPG_02630T0"/>
    <property type="gene ID" value="MAPG_02630"/>
</dbReference>
<accession>A0A0C4DRW3</accession>
<dbReference type="VEuPathDB" id="FungiDB:MAPG_02630"/>
<organism evidence="2 3">
    <name type="scientific">Magnaporthiopsis poae (strain ATCC 64411 / 73-15)</name>
    <name type="common">Kentucky bluegrass fungus</name>
    <name type="synonym">Magnaporthe poae</name>
    <dbReference type="NCBI Taxonomy" id="644358"/>
    <lineage>
        <taxon>Eukaryota</taxon>
        <taxon>Fungi</taxon>
        <taxon>Dikarya</taxon>
        <taxon>Ascomycota</taxon>
        <taxon>Pezizomycotina</taxon>
        <taxon>Sordariomycetes</taxon>
        <taxon>Sordariomycetidae</taxon>
        <taxon>Magnaporthales</taxon>
        <taxon>Magnaporthaceae</taxon>
        <taxon>Magnaporthiopsis</taxon>
    </lineage>
</organism>
<evidence type="ECO:0000313" key="3">
    <source>
        <dbReference type="Proteomes" id="UP000011715"/>
    </source>
</evidence>
<proteinExistence type="predicted"/>
<evidence type="ECO:0000313" key="2">
    <source>
        <dbReference type="EnsemblFungi" id="MAPG_02630T0"/>
    </source>
</evidence>
<dbReference type="Proteomes" id="UP000011715">
    <property type="component" value="Unassembled WGS sequence"/>
</dbReference>
<dbReference type="AlphaFoldDB" id="A0A0C4DRW3"/>
<dbReference type="EMBL" id="ADBL01000646">
    <property type="status" value="NOT_ANNOTATED_CDS"/>
    <property type="molecule type" value="Genomic_DNA"/>
</dbReference>
<evidence type="ECO:0000313" key="1">
    <source>
        <dbReference type="EMBL" id="KLU83576.1"/>
    </source>
</evidence>
<reference evidence="2" key="5">
    <citation type="submission" date="2015-06" db="UniProtKB">
        <authorList>
            <consortium name="EnsemblFungi"/>
        </authorList>
    </citation>
    <scope>IDENTIFICATION</scope>
    <source>
        <strain evidence="2">ATCC 64411</strain>
    </source>
</reference>
<reference evidence="1" key="1">
    <citation type="submission" date="2010-05" db="EMBL/GenBank/DDBJ databases">
        <title>The Genome Sequence of Magnaporthe poae strain ATCC 64411.</title>
        <authorList>
            <consortium name="The Broad Institute Genome Sequencing Platform"/>
            <consortium name="Broad Institute Genome Sequencing Center for Infectious Disease"/>
            <person name="Ma L.-J."/>
            <person name="Dead R."/>
            <person name="Young S."/>
            <person name="Zeng Q."/>
            <person name="Koehrsen M."/>
            <person name="Alvarado L."/>
            <person name="Berlin A."/>
            <person name="Chapman S.B."/>
            <person name="Chen Z."/>
            <person name="Freedman E."/>
            <person name="Gellesch M."/>
            <person name="Goldberg J."/>
            <person name="Griggs A."/>
            <person name="Gujja S."/>
            <person name="Heilman E.R."/>
            <person name="Heiman D."/>
            <person name="Hepburn T."/>
            <person name="Howarth C."/>
            <person name="Jen D."/>
            <person name="Larson L."/>
            <person name="Mehta T."/>
            <person name="Neiman D."/>
            <person name="Pearson M."/>
            <person name="Roberts A."/>
            <person name="Saif S."/>
            <person name="Shea T."/>
            <person name="Shenoy N."/>
            <person name="Sisk P."/>
            <person name="Stolte C."/>
            <person name="Sykes S."/>
            <person name="Walk T."/>
            <person name="White J."/>
            <person name="Yandava C."/>
            <person name="Haas B."/>
            <person name="Nusbaum C."/>
            <person name="Birren B."/>
        </authorList>
    </citation>
    <scope>NUCLEOTIDE SEQUENCE</scope>
    <source>
        <strain evidence="1">ATCC 64411</strain>
    </source>
</reference>
<gene>
    <name evidence="1" type="ORF">MAPG_02630</name>
</gene>
<dbReference type="EMBL" id="GL876967">
    <property type="protein sequence ID" value="KLU83576.1"/>
    <property type="molecule type" value="Genomic_DNA"/>
</dbReference>
<reference evidence="2" key="4">
    <citation type="journal article" date="2015" name="G3 (Bethesda)">
        <title>Genome sequences of three phytopathogenic species of the Magnaporthaceae family of fungi.</title>
        <authorList>
            <person name="Okagaki L.H."/>
            <person name="Nunes C.C."/>
            <person name="Sailsbery J."/>
            <person name="Clay B."/>
            <person name="Brown D."/>
            <person name="John T."/>
            <person name="Oh Y."/>
            <person name="Young N."/>
            <person name="Fitzgerald M."/>
            <person name="Haas B.J."/>
            <person name="Zeng Q."/>
            <person name="Young S."/>
            <person name="Adiconis X."/>
            <person name="Fan L."/>
            <person name="Levin J.Z."/>
            <person name="Mitchell T.K."/>
            <person name="Okubara P.A."/>
            <person name="Farman M.L."/>
            <person name="Kohn L.M."/>
            <person name="Birren B."/>
            <person name="Ma L.-J."/>
            <person name="Dean R.A."/>
        </authorList>
    </citation>
    <scope>NUCLEOTIDE SEQUENCE</scope>
    <source>
        <strain evidence="2">ATCC 64411 / 73-15</strain>
    </source>
</reference>
<reference evidence="3" key="2">
    <citation type="submission" date="2010-05" db="EMBL/GenBank/DDBJ databases">
        <title>The genome sequence of Magnaporthe poae strain ATCC 64411.</title>
        <authorList>
            <person name="Ma L.-J."/>
            <person name="Dead R."/>
            <person name="Young S."/>
            <person name="Zeng Q."/>
            <person name="Koehrsen M."/>
            <person name="Alvarado L."/>
            <person name="Berlin A."/>
            <person name="Chapman S.B."/>
            <person name="Chen Z."/>
            <person name="Freedman E."/>
            <person name="Gellesch M."/>
            <person name="Goldberg J."/>
            <person name="Griggs A."/>
            <person name="Gujja S."/>
            <person name="Heilman E.R."/>
            <person name="Heiman D."/>
            <person name="Hepburn T."/>
            <person name="Howarth C."/>
            <person name="Jen D."/>
            <person name="Larson L."/>
            <person name="Mehta T."/>
            <person name="Neiman D."/>
            <person name="Pearson M."/>
            <person name="Roberts A."/>
            <person name="Saif S."/>
            <person name="Shea T."/>
            <person name="Shenoy N."/>
            <person name="Sisk P."/>
            <person name="Stolte C."/>
            <person name="Sykes S."/>
            <person name="Walk T."/>
            <person name="White J."/>
            <person name="Yandava C."/>
            <person name="Haas B."/>
            <person name="Nusbaum C."/>
            <person name="Birren B."/>
        </authorList>
    </citation>
    <scope>NUCLEOTIDE SEQUENCE [LARGE SCALE GENOMIC DNA]</scope>
    <source>
        <strain evidence="3">ATCC 64411 / 73-15</strain>
    </source>
</reference>